<organism evidence="1 2">
    <name type="scientific">Thermotoga neapolitana (strain ATCC 49049 / DSM 4359 / NBRC 107923 / NS-E)</name>
    <dbReference type="NCBI Taxonomy" id="309803"/>
    <lineage>
        <taxon>Bacteria</taxon>
        <taxon>Thermotogati</taxon>
        <taxon>Thermotogota</taxon>
        <taxon>Thermotogae</taxon>
        <taxon>Thermotogales</taxon>
        <taxon>Thermotogaceae</taxon>
        <taxon>Thermotoga</taxon>
    </lineage>
</organism>
<dbReference type="Pfam" id="PF00480">
    <property type="entry name" value="ROK"/>
    <property type="match status" value="1"/>
</dbReference>
<protein>
    <submittedName>
        <fullName evidence="1">Transcriptional regulator XylR</fullName>
    </submittedName>
</protein>
<dbReference type="InterPro" id="IPR036390">
    <property type="entry name" value="WH_DNA-bd_sf"/>
</dbReference>
<dbReference type="InterPro" id="IPR000600">
    <property type="entry name" value="ROK"/>
</dbReference>
<name>B9KAG3_THENN</name>
<dbReference type="RefSeq" id="WP_015920184.1">
    <property type="nucleotide sequence ID" value="NC_011978.1"/>
</dbReference>
<evidence type="ECO:0000313" key="1">
    <source>
        <dbReference type="EMBL" id="ACM23946.1"/>
    </source>
</evidence>
<dbReference type="Gene3D" id="1.10.10.10">
    <property type="entry name" value="Winged helix-like DNA-binding domain superfamily/Winged helix DNA-binding domain"/>
    <property type="match status" value="1"/>
</dbReference>
<dbReference type="Pfam" id="PF13412">
    <property type="entry name" value="HTH_24"/>
    <property type="match status" value="1"/>
</dbReference>
<dbReference type="Gene3D" id="3.30.420.40">
    <property type="match status" value="3"/>
</dbReference>
<dbReference type="Proteomes" id="UP000000445">
    <property type="component" value="Chromosome"/>
</dbReference>
<dbReference type="SUPFAM" id="SSF53067">
    <property type="entry name" value="Actin-like ATPase domain"/>
    <property type="match status" value="1"/>
</dbReference>
<gene>
    <name evidence="1" type="ordered locus">CTN_1770</name>
</gene>
<dbReference type="eggNOG" id="COG3355">
    <property type="taxonomic scope" value="Bacteria"/>
</dbReference>
<keyword evidence="2" id="KW-1185">Reference proteome</keyword>
<reference evidence="1 2" key="1">
    <citation type="journal article" date="2009" name="Biosci. Biotechnol. Biochem.">
        <title>WeGAS: a web-based microbial genome annotation system.</title>
        <authorList>
            <person name="Lee D."/>
            <person name="Seo H."/>
            <person name="Park C."/>
            <person name="Park K."/>
        </authorList>
    </citation>
    <scope>NUCLEOTIDE SEQUENCE [LARGE SCALE GENOMIC DNA]</scope>
    <source>
        <strain evidence="2">ATCC 49049 / DSM 4359 / NBRC 107923 / NS-E</strain>
    </source>
</reference>
<dbReference type="AlphaFoldDB" id="B9KAG3"/>
<sequence>MNLSPTQHRILRLLIENEKISMKEMSKELSVNLSTVSRNFRPLLKSGFALKKEEVSPGIQGGRKTTLYTVNPNKFFILGVGMEQNRLIVTVLDARGNVVEEIEKHEEFRGEEIASVLINCVKPLQKKFSNVVGVSVGMPGIIKDNRVIFSSALDIENFDLGEELSRRLNLEVLILNDANAAVVGYGLQRRNVVYFLLSVPYYLNLSVGVGAGLWLEGRLYQGGTGASGEFEMNTLPSILNDSSTLDEVNLETMSLESLSHLILRLSEVASFVIYLIDPETVVFGGDIVLFSPVFREELKGKLLNRLEKRHVPNVEILFDDRGLWTIAVGAARAFWKKILEDYEFARKIL</sequence>
<dbReference type="PANTHER" id="PTHR18964:SF110">
    <property type="entry name" value="TRANSCRIPTIONAL REGULATOR, XYLR-RELATED"/>
    <property type="match status" value="1"/>
</dbReference>
<accession>B9KAG3</accession>
<dbReference type="InterPro" id="IPR043129">
    <property type="entry name" value="ATPase_NBD"/>
</dbReference>
<dbReference type="KEGG" id="tna:CTN_1770"/>
<dbReference type="STRING" id="309803.CTN_1770"/>
<dbReference type="SUPFAM" id="SSF46785">
    <property type="entry name" value="Winged helix' DNA-binding domain"/>
    <property type="match status" value="1"/>
</dbReference>
<dbReference type="InterPro" id="IPR036388">
    <property type="entry name" value="WH-like_DNA-bd_sf"/>
</dbReference>
<proteinExistence type="predicted"/>
<dbReference type="eggNOG" id="COG1940">
    <property type="taxonomic scope" value="Bacteria"/>
</dbReference>
<dbReference type="EMBL" id="CP000916">
    <property type="protein sequence ID" value="ACM23946.1"/>
    <property type="molecule type" value="Genomic_DNA"/>
</dbReference>
<dbReference type="HOGENOM" id="CLU_036604_13_5_0"/>
<evidence type="ECO:0000313" key="2">
    <source>
        <dbReference type="Proteomes" id="UP000000445"/>
    </source>
</evidence>
<dbReference type="CDD" id="cd23763">
    <property type="entry name" value="ASKHA_ATPase_ROK"/>
    <property type="match status" value="1"/>
</dbReference>
<dbReference type="PANTHER" id="PTHR18964">
    <property type="entry name" value="ROK (REPRESSOR, ORF, KINASE) FAMILY"/>
    <property type="match status" value="1"/>
</dbReference>